<keyword evidence="1" id="KW-0812">Transmembrane</keyword>
<protein>
    <submittedName>
        <fullName evidence="2">DUF1614 domain-containing protein</fullName>
    </submittedName>
</protein>
<proteinExistence type="predicted"/>
<comment type="caution">
    <text evidence="2">The sequence shown here is derived from an EMBL/GenBank/DDBJ whole genome shotgun (WGS) entry which is preliminary data.</text>
</comment>
<evidence type="ECO:0000256" key="1">
    <source>
        <dbReference type="SAM" id="Phobius"/>
    </source>
</evidence>
<accession>A0ABV4TUZ7</accession>
<feature type="transmembrane region" description="Helical" evidence="1">
    <location>
        <begin position="116"/>
        <end position="134"/>
    </location>
</feature>
<keyword evidence="1" id="KW-1133">Transmembrane helix</keyword>
<dbReference type="Proteomes" id="UP001575181">
    <property type="component" value="Unassembled WGS sequence"/>
</dbReference>
<sequence length="220" mass="23055">MRFSPFFLFLFLILAAFVLAFLQVGVLAIAVGKLGLSTEALLLLLFGSLLGSGINLPLFTMRAEAPPELPSHPAYYLGLLRPRQPFRGRTQVAVNLGGCLIPVAFSIYLWNLHALPLAQIVVAVSLVTMVSYFASRPIPGLGIGMPLFVAPIAAALVAWLLGGPEKPSVAYIAGTLGVLTGADLLRIGDIRKMGSPLASIGGAGTFDGIYLTGIVAVLLA</sequence>
<dbReference type="EMBL" id="JBGUAW010000006">
    <property type="protein sequence ID" value="MFA9461155.1"/>
    <property type="molecule type" value="Genomic_DNA"/>
</dbReference>
<evidence type="ECO:0000313" key="3">
    <source>
        <dbReference type="Proteomes" id="UP001575181"/>
    </source>
</evidence>
<gene>
    <name evidence="2" type="ORF">ACERLL_09995</name>
</gene>
<organism evidence="2 3">
    <name type="scientific">Thiohalorhabdus methylotrophus</name>
    <dbReference type="NCBI Taxonomy" id="3242694"/>
    <lineage>
        <taxon>Bacteria</taxon>
        <taxon>Pseudomonadati</taxon>
        <taxon>Pseudomonadota</taxon>
        <taxon>Gammaproteobacteria</taxon>
        <taxon>Thiohalorhabdales</taxon>
        <taxon>Thiohalorhabdaceae</taxon>
        <taxon>Thiohalorhabdus</taxon>
    </lineage>
</organism>
<dbReference type="RefSeq" id="WP_373655941.1">
    <property type="nucleotide sequence ID" value="NZ_JBGUAW010000006.1"/>
</dbReference>
<feature type="transmembrane region" description="Helical" evidence="1">
    <location>
        <begin position="168"/>
        <end position="185"/>
    </location>
</feature>
<feature type="transmembrane region" description="Helical" evidence="1">
    <location>
        <begin position="141"/>
        <end position="162"/>
    </location>
</feature>
<name>A0ABV4TUZ7_9GAMM</name>
<dbReference type="Pfam" id="PF07758">
    <property type="entry name" value="DUF1614"/>
    <property type="match status" value="1"/>
</dbReference>
<feature type="transmembrane region" description="Helical" evidence="1">
    <location>
        <begin position="92"/>
        <end position="110"/>
    </location>
</feature>
<feature type="transmembrane region" description="Helical" evidence="1">
    <location>
        <begin position="40"/>
        <end position="59"/>
    </location>
</feature>
<dbReference type="InterPro" id="IPR011672">
    <property type="entry name" value="DUF1614"/>
</dbReference>
<keyword evidence="3" id="KW-1185">Reference proteome</keyword>
<reference evidence="2 3" key="1">
    <citation type="submission" date="2024-08" db="EMBL/GenBank/DDBJ databases">
        <title>Whole-genome sequencing of halo(alkali)philic microorganisms from hypersaline lakes.</title>
        <authorList>
            <person name="Sorokin D.Y."/>
            <person name="Merkel A.Y."/>
            <person name="Messina E."/>
            <person name="Yakimov M."/>
        </authorList>
    </citation>
    <scope>NUCLEOTIDE SEQUENCE [LARGE SCALE GENOMIC DNA]</scope>
    <source>
        <strain evidence="2 3">Cl-TMA</strain>
    </source>
</reference>
<keyword evidence="1" id="KW-0472">Membrane</keyword>
<evidence type="ECO:0000313" key="2">
    <source>
        <dbReference type="EMBL" id="MFA9461155.1"/>
    </source>
</evidence>
<feature type="transmembrane region" description="Helical" evidence="1">
    <location>
        <begin position="197"/>
        <end position="219"/>
    </location>
</feature>